<evidence type="ECO:0000313" key="1">
    <source>
        <dbReference type="EMBL" id="MBW4662460.1"/>
    </source>
</evidence>
<name>A0A951QIM6_9CYAN</name>
<reference evidence="1" key="1">
    <citation type="submission" date="2021-05" db="EMBL/GenBank/DDBJ databases">
        <authorList>
            <person name="Pietrasiak N."/>
            <person name="Ward R."/>
            <person name="Stajich J.E."/>
            <person name="Kurbessoian T."/>
        </authorList>
    </citation>
    <scope>NUCLEOTIDE SEQUENCE</scope>
    <source>
        <strain evidence="1">UHER 2000/2452</strain>
    </source>
</reference>
<protein>
    <submittedName>
        <fullName evidence="1">Uncharacterized protein</fullName>
    </submittedName>
</protein>
<sequence>MPVKKTSQTTVLEPVAAQSSDLISAYAEPIAEALIRDQLPGAIHQHIQRILTSDKPEDRAKLQGILQQIGVVIAAQVLKDCLVHASTVGQAQLMPVDEGKI</sequence>
<accession>A0A951QIM6</accession>
<dbReference type="EMBL" id="JAHHHD010000077">
    <property type="protein sequence ID" value="MBW4662460.1"/>
    <property type="molecule type" value="Genomic_DNA"/>
</dbReference>
<dbReference type="Proteomes" id="UP000757435">
    <property type="component" value="Unassembled WGS sequence"/>
</dbReference>
<proteinExistence type="predicted"/>
<gene>
    <name evidence="1" type="ORF">KME15_27755</name>
</gene>
<dbReference type="AlphaFoldDB" id="A0A951QIM6"/>
<comment type="caution">
    <text evidence="1">The sequence shown here is derived from an EMBL/GenBank/DDBJ whole genome shotgun (WGS) entry which is preliminary data.</text>
</comment>
<evidence type="ECO:0000313" key="2">
    <source>
        <dbReference type="Proteomes" id="UP000757435"/>
    </source>
</evidence>
<organism evidence="1 2">
    <name type="scientific">Drouetiella hepatica Uher 2000/2452</name>
    <dbReference type="NCBI Taxonomy" id="904376"/>
    <lineage>
        <taxon>Bacteria</taxon>
        <taxon>Bacillati</taxon>
        <taxon>Cyanobacteriota</taxon>
        <taxon>Cyanophyceae</taxon>
        <taxon>Oculatellales</taxon>
        <taxon>Oculatellaceae</taxon>
        <taxon>Drouetiella</taxon>
    </lineage>
</organism>
<reference evidence="1" key="2">
    <citation type="journal article" date="2022" name="Microbiol. Resour. Announc.">
        <title>Metagenome Sequencing to Explore Phylogenomics of Terrestrial Cyanobacteria.</title>
        <authorList>
            <person name="Ward R.D."/>
            <person name="Stajich J.E."/>
            <person name="Johansen J.R."/>
            <person name="Huntemann M."/>
            <person name="Clum A."/>
            <person name="Foster B."/>
            <person name="Foster B."/>
            <person name="Roux S."/>
            <person name="Palaniappan K."/>
            <person name="Varghese N."/>
            <person name="Mukherjee S."/>
            <person name="Reddy T.B.K."/>
            <person name="Daum C."/>
            <person name="Copeland A."/>
            <person name="Chen I.A."/>
            <person name="Ivanova N.N."/>
            <person name="Kyrpides N.C."/>
            <person name="Shapiro N."/>
            <person name="Eloe-Fadrosh E.A."/>
            <person name="Pietrasiak N."/>
        </authorList>
    </citation>
    <scope>NUCLEOTIDE SEQUENCE</scope>
    <source>
        <strain evidence="1">UHER 2000/2452</strain>
    </source>
</reference>